<dbReference type="InterPro" id="IPR002656">
    <property type="entry name" value="Acyl_transf_3_dom"/>
</dbReference>
<feature type="transmembrane region" description="Helical" evidence="1">
    <location>
        <begin position="482"/>
        <end position="502"/>
    </location>
</feature>
<feature type="domain" description="Nose resistant-to-fluoxetine protein N-terminal" evidence="3">
    <location>
        <begin position="74"/>
        <end position="232"/>
    </location>
</feature>
<gene>
    <name evidence="4" type="primary">nrf-6</name>
    <name evidence="4" type="ORF">CDAR_69991</name>
</gene>
<dbReference type="PANTHER" id="PTHR11161">
    <property type="entry name" value="O-ACYLTRANSFERASE"/>
    <property type="match status" value="1"/>
</dbReference>
<dbReference type="SMART" id="SM00703">
    <property type="entry name" value="NRF"/>
    <property type="match status" value="1"/>
</dbReference>
<feature type="chain" id="PRO_5043730439" evidence="2">
    <location>
        <begin position="21"/>
        <end position="772"/>
    </location>
</feature>
<evidence type="ECO:0000259" key="3">
    <source>
        <dbReference type="SMART" id="SM00703"/>
    </source>
</evidence>
<keyword evidence="2" id="KW-0732">Signal</keyword>
<dbReference type="AlphaFoldDB" id="A0AAV4TQP2"/>
<evidence type="ECO:0000256" key="1">
    <source>
        <dbReference type="SAM" id="Phobius"/>
    </source>
</evidence>
<evidence type="ECO:0000313" key="4">
    <source>
        <dbReference type="EMBL" id="GIY47841.1"/>
    </source>
</evidence>
<sequence length="772" mass="86558">MKFICICVVFVLIISAEVKGQNSSIVENTEQNPQNLTVLQQWQNFEKNIKKTANSAIKMILPRLMESSGQLNISSQCMRDAMKLIGGLKNVKPWAMRFIDASGKIMNGILVGSMSDFGAYDECVDTVATSDSRRDKGKEMFRGQYCTVNLKPPLPPKANFYKLDEVLPELKNFSLGGTVINEGAKYAHFFHFLSMRLGICVPSGCTLNDINQVAQMVGKSLSLNVEASRCEVKKENNYTPLIIIVMCIYSFAGLLLVIGSFIDIYSYFKGTTFKSTGVRVLLAFSIMSNFKKFTNTETSSETLSCLNGIRFLCMSWIVLGHTYFIVNFQMFLGLEKVRAYAKDFAFQAVINATVAVDTFFCIGGLLVCYLTIKLVKVNGHPFNIKLYIFHRLWRILPVYAFVILFMFLADLLGSGPIWYDTTHKYLQACHDNWWTNLIFINNFYNSDNMCIPQSWYISSDIQLYVTALLILIPMIRWPKIGISLGVLGIIASIVYSGIGTYVNEYPPTMLFAHPDPEQRIGYWAHFYFRPFVHAGPYCIGLLAGYLLATKPNLKIPKVVQVIGWSVAFICNFSVLYGVVEWNRGSDPTLLGGLLYASLSRPAWAFGIAWMIVCCATGHGGVINYMLSLKAFIPLGRLTFIVYLIHPVVQIAAVGNIRTQLQPDHFLAVWIYFGHMCVTYGIAFAGTLLIESPLMSLEKIMFKRDEKKNEDPSFKKSSSILKGTLKAEKGGDIAVIVHNDSKESLGIDNKAMMADNSSEESLSIDNKAVIYRL</sequence>
<keyword evidence="1" id="KW-0812">Transmembrane</keyword>
<feature type="transmembrane region" description="Helical" evidence="1">
    <location>
        <begin position="602"/>
        <end position="625"/>
    </location>
</feature>
<feature type="transmembrane region" description="Helical" evidence="1">
    <location>
        <begin position="668"/>
        <end position="689"/>
    </location>
</feature>
<dbReference type="Pfam" id="PF20146">
    <property type="entry name" value="NRF"/>
    <property type="match status" value="1"/>
</dbReference>
<feature type="transmembrane region" description="Helical" evidence="1">
    <location>
        <begin position="392"/>
        <end position="409"/>
    </location>
</feature>
<dbReference type="Pfam" id="PF01757">
    <property type="entry name" value="Acyl_transf_3"/>
    <property type="match status" value="1"/>
</dbReference>
<feature type="signal peptide" evidence="2">
    <location>
        <begin position="1"/>
        <end position="20"/>
    </location>
</feature>
<feature type="transmembrane region" description="Helical" evidence="1">
    <location>
        <begin position="455"/>
        <end position="475"/>
    </location>
</feature>
<reference evidence="4 5" key="1">
    <citation type="submission" date="2021-06" db="EMBL/GenBank/DDBJ databases">
        <title>Caerostris darwini draft genome.</title>
        <authorList>
            <person name="Kono N."/>
            <person name="Arakawa K."/>
        </authorList>
    </citation>
    <scope>NUCLEOTIDE SEQUENCE [LARGE SCALE GENOMIC DNA]</scope>
</reference>
<keyword evidence="5" id="KW-1185">Reference proteome</keyword>
<feature type="transmembrane region" description="Helical" evidence="1">
    <location>
        <begin position="522"/>
        <end position="546"/>
    </location>
</feature>
<organism evidence="4 5">
    <name type="scientific">Caerostris darwini</name>
    <dbReference type="NCBI Taxonomy" id="1538125"/>
    <lineage>
        <taxon>Eukaryota</taxon>
        <taxon>Metazoa</taxon>
        <taxon>Ecdysozoa</taxon>
        <taxon>Arthropoda</taxon>
        <taxon>Chelicerata</taxon>
        <taxon>Arachnida</taxon>
        <taxon>Araneae</taxon>
        <taxon>Araneomorphae</taxon>
        <taxon>Entelegynae</taxon>
        <taxon>Araneoidea</taxon>
        <taxon>Araneidae</taxon>
        <taxon>Caerostris</taxon>
    </lineage>
</organism>
<accession>A0AAV4TQP2</accession>
<feature type="transmembrane region" description="Helical" evidence="1">
    <location>
        <begin position="311"/>
        <end position="332"/>
    </location>
</feature>
<dbReference type="GO" id="GO:0016747">
    <property type="term" value="F:acyltransferase activity, transferring groups other than amino-acyl groups"/>
    <property type="evidence" value="ECO:0007669"/>
    <property type="project" value="InterPro"/>
</dbReference>
<evidence type="ECO:0000313" key="5">
    <source>
        <dbReference type="Proteomes" id="UP001054837"/>
    </source>
</evidence>
<keyword evidence="1" id="KW-1133">Transmembrane helix</keyword>
<feature type="transmembrane region" description="Helical" evidence="1">
    <location>
        <begin position="344"/>
        <end position="372"/>
    </location>
</feature>
<proteinExistence type="predicted"/>
<name>A0AAV4TQP2_9ARAC</name>
<dbReference type="EMBL" id="BPLQ01010022">
    <property type="protein sequence ID" value="GIY47841.1"/>
    <property type="molecule type" value="Genomic_DNA"/>
</dbReference>
<dbReference type="PANTHER" id="PTHR11161:SF0">
    <property type="entry name" value="O-ACYLTRANSFERASE LIKE PROTEIN"/>
    <property type="match status" value="1"/>
</dbReference>
<protein>
    <submittedName>
        <fullName evidence="4">Nose resistant to fluoxetine protein 6</fullName>
    </submittedName>
</protein>
<feature type="transmembrane region" description="Helical" evidence="1">
    <location>
        <begin position="238"/>
        <end position="265"/>
    </location>
</feature>
<feature type="transmembrane region" description="Helical" evidence="1">
    <location>
        <begin position="637"/>
        <end position="656"/>
    </location>
</feature>
<dbReference type="Proteomes" id="UP001054837">
    <property type="component" value="Unassembled WGS sequence"/>
</dbReference>
<comment type="caution">
    <text evidence="4">The sequence shown here is derived from an EMBL/GenBank/DDBJ whole genome shotgun (WGS) entry which is preliminary data.</text>
</comment>
<evidence type="ECO:0000256" key="2">
    <source>
        <dbReference type="SAM" id="SignalP"/>
    </source>
</evidence>
<dbReference type="InterPro" id="IPR006621">
    <property type="entry name" value="Nose-resist-to-fluoxetine_N"/>
</dbReference>
<keyword evidence="1" id="KW-0472">Membrane</keyword>
<dbReference type="InterPro" id="IPR052728">
    <property type="entry name" value="O2_lipid_transport_reg"/>
</dbReference>
<feature type="transmembrane region" description="Helical" evidence="1">
    <location>
        <begin position="558"/>
        <end position="579"/>
    </location>
</feature>